<dbReference type="SUPFAM" id="SSF56219">
    <property type="entry name" value="DNase I-like"/>
    <property type="match status" value="1"/>
</dbReference>
<sequence length="624" mass="67404">MFSRALTQASLLALLSTTKALTIAEINGQGYISPYSGQAVTNVTGVVTAKNANGFFLRSTTPDNDDRTSESIYVFNRTQSALRNIGDVITFDGRVTEFRSTAAYVPLTQLQNPINVQVISGNGSAVPRPLVLGSTTDGIIGKKNLSPPTELYNILDDGDIFGVPNNRSLISTAGRLLEPNVYGMDFWESLMGELVTIPRPTAAARPNNFGDTWVYGNWTVTGLNGRGGLSIIDTDANPEVLIVGTPLDGTRNPNGTKLGDSLDDITGVIYQQFGFYYILPQTAIRVRSSRQPALPPVTALDNNPFCFGFTAGDYNVENLSPNSTSLPGVAQHIAEYLKSPTMMFLQEIQDNNGPTNDDVVAANQTLSSLTAEIQRRGGAKYDFVDIAPVDDTNGGQPGGNIRTSYLYDSRYMKLFRPNPGNSTVAAQVVPGRFFGIGGPTLSVNPGLIEPNNPAFEASRKPLVAQWVTADGLSRFFTINLHLTSKGGSSSLQGDPRPPVNGGVEGREAQLTVVGNFVKQILTLDPNAAIIVAGDFNEFDSVAPVETFKRISGMVNINDAAGLPVPERYTYLFGQNCQEIDQIFVSPKIARRRPQIEHVHINTWVPNEEVVSDHDPSVARLNICV</sequence>
<dbReference type="Pfam" id="PF03372">
    <property type="entry name" value="Exo_endo_phos"/>
    <property type="match status" value="1"/>
</dbReference>
<dbReference type="GO" id="GO:0003824">
    <property type="term" value="F:catalytic activity"/>
    <property type="evidence" value="ECO:0007669"/>
    <property type="project" value="InterPro"/>
</dbReference>
<keyword evidence="1" id="KW-0732">Signal</keyword>
<evidence type="ECO:0000313" key="4">
    <source>
        <dbReference type="Proteomes" id="UP000243723"/>
    </source>
</evidence>
<dbReference type="PANTHER" id="PTHR42834:SF1">
    <property type="entry name" value="ENDONUCLEASE_EXONUCLEASE_PHOSPHATASE FAMILY PROTEIN (AFU_ORTHOLOGUE AFUA_3G09210)"/>
    <property type="match status" value="1"/>
</dbReference>
<feature type="signal peptide" evidence="1">
    <location>
        <begin position="1"/>
        <end position="20"/>
    </location>
</feature>
<accession>A0A2P7Z1K9</accession>
<evidence type="ECO:0000256" key="1">
    <source>
        <dbReference type="SAM" id="SignalP"/>
    </source>
</evidence>
<name>A0A2P7Z1K9_9PEZI</name>
<keyword evidence="4" id="KW-1185">Reference proteome</keyword>
<dbReference type="STRING" id="40998.A0A2P7Z1K9"/>
<comment type="caution">
    <text evidence="3">The sequence shown here is derived from an EMBL/GenBank/DDBJ whole genome shotgun (WGS) entry which is preliminary data.</text>
</comment>
<proteinExistence type="predicted"/>
<evidence type="ECO:0000313" key="3">
    <source>
        <dbReference type="EMBL" id="PSK42106.1"/>
    </source>
</evidence>
<feature type="domain" description="Endonuclease/exonuclease/phosphatase" evidence="2">
    <location>
        <begin position="314"/>
        <end position="613"/>
    </location>
</feature>
<dbReference type="PANTHER" id="PTHR42834">
    <property type="entry name" value="ENDONUCLEASE/EXONUCLEASE/PHOSPHATASE FAMILY PROTEIN (AFU_ORTHOLOGUE AFUA_3G09210)"/>
    <property type="match status" value="1"/>
</dbReference>
<reference evidence="3 4" key="1">
    <citation type="submission" date="2017-05" db="EMBL/GenBank/DDBJ databases">
        <title>Draft genome sequence of Elsinoe australis.</title>
        <authorList>
            <person name="Cheng Q."/>
        </authorList>
    </citation>
    <scope>NUCLEOTIDE SEQUENCE [LARGE SCALE GENOMIC DNA]</scope>
    <source>
        <strain evidence="3 4">NL1</strain>
    </source>
</reference>
<dbReference type="EMBL" id="NHZQ01000335">
    <property type="protein sequence ID" value="PSK42106.1"/>
    <property type="molecule type" value="Genomic_DNA"/>
</dbReference>
<dbReference type="CDD" id="cd04486">
    <property type="entry name" value="YhcR_OBF_like"/>
    <property type="match status" value="1"/>
</dbReference>
<dbReference type="InterPro" id="IPR036691">
    <property type="entry name" value="Endo/exonu/phosph_ase_sf"/>
</dbReference>
<feature type="chain" id="PRO_5015165855" description="Endonuclease/exonuclease/phosphatase domain-containing protein" evidence="1">
    <location>
        <begin position="21"/>
        <end position="624"/>
    </location>
</feature>
<dbReference type="Gene3D" id="3.60.10.10">
    <property type="entry name" value="Endonuclease/exonuclease/phosphatase"/>
    <property type="match status" value="1"/>
</dbReference>
<evidence type="ECO:0000259" key="2">
    <source>
        <dbReference type="Pfam" id="PF03372"/>
    </source>
</evidence>
<dbReference type="Proteomes" id="UP000243723">
    <property type="component" value="Unassembled WGS sequence"/>
</dbReference>
<dbReference type="AlphaFoldDB" id="A0A2P7Z1K9"/>
<dbReference type="OrthoDB" id="47488at2759"/>
<gene>
    <name evidence="3" type="ORF">B9Z65_4020</name>
</gene>
<dbReference type="InterPro" id="IPR005135">
    <property type="entry name" value="Endo/exonuclease/phosphatase"/>
</dbReference>
<protein>
    <recommendedName>
        <fullName evidence="2">Endonuclease/exonuclease/phosphatase domain-containing protein</fullName>
    </recommendedName>
</protein>
<organism evidence="3 4">
    <name type="scientific">Elsinoe australis</name>
    <dbReference type="NCBI Taxonomy" id="40998"/>
    <lineage>
        <taxon>Eukaryota</taxon>
        <taxon>Fungi</taxon>
        <taxon>Dikarya</taxon>
        <taxon>Ascomycota</taxon>
        <taxon>Pezizomycotina</taxon>
        <taxon>Dothideomycetes</taxon>
        <taxon>Dothideomycetidae</taxon>
        <taxon>Myriangiales</taxon>
        <taxon>Elsinoaceae</taxon>
        <taxon>Elsinoe</taxon>
    </lineage>
</organism>